<protein>
    <submittedName>
        <fullName evidence="8">GtrA family protein</fullName>
    </submittedName>
</protein>
<comment type="subcellular location">
    <subcellularLocation>
        <location evidence="1">Membrane</location>
        <topology evidence="1">Multi-pass membrane protein</topology>
    </subcellularLocation>
</comment>
<dbReference type="RefSeq" id="WP_345481596.1">
    <property type="nucleotide sequence ID" value="NZ_BAABLP010000005.1"/>
</dbReference>
<keyword evidence="9" id="KW-1185">Reference proteome</keyword>
<evidence type="ECO:0000256" key="3">
    <source>
        <dbReference type="ARBA" id="ARBA00022692"/>
    </source>
</evidence>
<name>A0ABP8ZAP3_9MICO</name>
<keyword evidence="3 6" id="KW-0812">Transmembrane</keyword>
<dbReference type="InterPro" id="IPR007267">
    <property type="entry name" value="GtrA_DPMS_TM"/>
</dbReference>
<accession>A0ABP8ZAP3</accession>
<gene>
    <name evidence="8" type="ORF">GCM10025783_25140</name>
</gene>
<evidence type="ECO:0000313" key="9">
    <source>
        <dbReference type="Proteomes" id="UP001500121"/>
    </source>
</evidence>
<feature type="transmembrane region" description="Helical" evidence="6">
    <location>
        <begin position="26"/>
        <end position="48"/>
    </location>
</feature>
<feature type="domain" description="GtrA/DPMS transmembrane" evidence="7">
    <location>
        <begin position="33"/>
        <end position="154"/>
    </location>
</feature>
<evidence type="ECO:0000313" key="8">
    <source>
        <dbReference type="EMBL" id="GAA4751517.1"/>
    </source>
</evidence>
<keyword evidence="4 6" id="KW-1133">Transmembrane helix</keyword>
<evidence type="ECO:0000256" key="6">
    <source>
        <dbReference type="SAM" id="Phobius"/>
    </source>
</evidence>
<dbReference type="PANTHER" id="PTHR38459">
    <property type="entry name" value="PROPHAGE BACTOPRENOL-LINKED GLUCOSE TRANSLOCASE HOMOLOG"/>
    <property type="match status" value="1"/>
</dbReference>
<dbReference type="Proteomes" id="UP001500121">
    <property type="component" value="Unassembled WGS sequence"/>
</dbReference>
<reference evidence="9" key="1">
    <citation type="journal article" date="2019" name="Int. J. Syst. Evol. Microbiol.">
        <title>The Global Catalogue of Microorganisms (GCM) 10K type strain sequencing project: providing services to taxonomists for standard genome sequencing and annotation.</title>
        <authorList>
            <consortium name="The Broad Institute Genomics Platform"/>
            <consortium name="The Broad Institute Genome Sequencing Center for Infectious Disease"/>
            <person name="Wu L."/>
            <person name="Ma J."/>
        </authorList>
    </citation>
    <scope>NUCLEOTIDE SEQUENCE [LARGE SCALE GENOMIC DNA]</scope>
    <source>
        <strain evidence="9">JCM 19015</strain>
    </source>
</reference>
<evidence type="ECO:0000256" key="4">
    <source>
        <dbReference type="ARBA" id="ARBA00022989"/>
    </source>
</evidence>
<dbReference type="Pfam" id="PF04138">
    <property type="entry name" value="GtrA_DPMS_TM"/>
    <property type="match status" value="1"/>
</dbReference>
<dbReference type="EMBL" id="BAABLP010000005">
    <property type="protein sequence ID" value="GAA4751517.1"/>
    <property type="molecule type" value="Genomic_DNA"/>
</dbReference>
<organism evidence="8 9">
    <name type="scientific">Amnibacterium soli</name>
    <dbReference type="NCBI Taxonomy" id="1282736"/>
    <lineage>
        <taxon>Bacteria</taxon>
        <taxon>Bacillati</taxon>
        <taxon>Actinomycetota</taxon>
        <taxon>Actinomycetes</taxon>
        <taxon>Micrococcales</taxon>
        <taxon>Microbacteriaceae</taxon>
        <taxon>Amnibacterium</taxon>
    </lineage>
</organism>
<keyword evidence="5 6" id="KW-0472">Membrane</keyword>
<sequence>MSSSSTLARAAHPGARLRRSLQCSGLLRTALSFGIVGLGGMVIDIGVFNALRLGALSDKPLTAGAISACVAIVFNWVGARYWTFGERRRTDVLREMAEYGAVALLGLGISLLCLAVSHYVLGLHSIAADNAAKNVVGLGLGTAVRFTLSRWWIWHPARQAMPQGATAEEHLR</sequence>
<evidence type="ECO:0000259" key="7">
    <source>
        <dbReference type="Pfam" id="PF04138"/>
    </source>
</evidence>
<proteinExistence type="inferred from homology"/>
<evidence type="ECO:0000256" key="5">
    <source>
        <dbReference type="ARBA" id="ARBA00023136"/>
    </source>
</evidence>
<feature type="transmembrane region" description="Helical" evidence="6">
    <location>
        <begin position="60"/>
        <end position="78"/>
    </location>
</feature>
<dbReference type="InterPro" id="IPR051401">
    <property type="entry name" value="GtrA_CellWall_Glycosyl"/>
</dbReference>
<feature type="transmembrane region" description="Helical" evidence="6">
    <location>
        <begin position="99"/>
        <end position="122"/>
    </location>
</feature>
<dbReference type="PANTHER" id="PTHR38459:SF1">
    <property type="entry name" value="PROPHAGE BACTOPRENOL-LINKED GLUCOSE TRANSLOCASE HOMOLOG"/>
    <property type="match status" value="1"/>
</dbReference>
<evidence type="ECO:0000256" key="2">
    <source>
        <dbReference type="ARBA" id="ARBA00009399"/>
    </source>
</evidence>
<evidence type="ECO:0000256" key="1">
    <source>
        <dbReference type="ARBA" id="ARBA00004141"/>
    </source>
</evidence>
<comment type="caution">
    <text evidence="8">The sequence shown here is derived from an EMBL/GenBank/DDBJ whole genome shotgun (WGS) entry which is preliminary data.</text>
</comment>
<comment type="similarity">
    <text evidence="2">Belongs to the GtrA family.</text>
</comment>